<name>A0ABW4EDZ1_9RHOB</name>
<dbReference type="EMBL" id="JBHUDD010000037">
    <property type="protein sequence ID" value="MFD1508701.1"/>
    <property type="molecule type" value="Genomic_DNA"/>
</dbReference>
<dbReference type="Pfam" id="PF13360">
    <property type="entry name" value="PQQ_2"/>
    <property type="match status" value="2"/>
</dbReference>
<dbReference type="InterPro" id="IPR018391">
    <property type="entry name" value="PQQ_b-propeller_rpt"/>
</dbReference>
<accession>A0ABW4EDZ1</accession>
<gene>
    <name evidence="2" type="ORF">ACFTOW_04730</name>
</gene>
<protein>
    <submittedName>
        <fullName evidence="2">PQQ-binding-like beta-propeller repeat protein</fullName>
    </submittedName>
</protein>
<proteinExistence type="predicted"/>
<comment type="caution">
    <text evidence="2">The sequence shown here is derived from an EMBL/GenBank/DDBJ whole genome shotgun (WGS) entry which is preliminary data.</text>
</comment>
<evidence type="ECO:0000259" key="1">
    <source>
        <dbReference type="Pfam" id="PF13360"/>
    </source>
</evidence>
<reference evidence="3" key="1">
    <citation type="journal article" date="2019" name="Int. J. Syst. Evol. Microbiol.">
        <title>The Global Catalogue of Microorganisms (GCM) 10K type strain sequencing project: providing services to taxonomists for standard genome sequencing and annotation.</title>
        <authorList>
            <consortium name="The Broad Institute Genomics Platform"/>
            <consortium name="The Broad Institute Genome Sequencing Center for Infectious Disease"/>
            <person name="Wu L."/>
            <person name="Ma J."/>
        </authorList>
    </citation>
    <scope>NUCLEOTIDE SEQUENCE [LARGE SCALE GENOMIC DNA]</scope>
    <source>
        <strain evidence="3">CGMCC 1.12477</strain>
    </source>
</reference>
<dbReference type="PANTHER" id="PTHR34512">
    <property type="entry name" value="CELL SURFACE PROTEIN"/>
    <property type="match status" value="1"/>
</dbReference>
<dbReference type="SUPFAM" id="SSF50998">
    <property type="entry name" value="Quinoprotein alcohol dehydrogenase-like"/>
    <property type="match status" value="2"/>
</dbReference>
<keyword evidence="3" id="KW-1185">Reference proteome</keyword>
<dbReference type="Gene3D" id="2.130.10.10">
    <property type="entry name" value="YVTN repeat-like/Quinoprotein amine dehydrogenase"/>
    <property type="match status" value="1"/>
</dbReference>
<evidence type="ECO:0000313" key="3">
    <source>
        <dbReference type="Proteomes" id="UP001597186"/>
    </source>
</evidence>
<dbReference type="PANTHER" id="PTHR34512:SF30">
    <property type="entry name" value="OUTER MEMBRANE PROTEIN ASSEMBLY FACTOR BAMB"/>
    <property type="match status" value="1"/>
</dbReference>
<dbReference type="RefSeq" id="WP_379913573.1">
    <property type="nucleotide sequence ID" value="NZ_JBHUDD010000037.1"/>
</dbReference>
<feature type="domain" description="Pyrrolo-quinoline quinone repeat" evidence="1">
    <location>
        <begin position="127"/>
        <end position="356"/>
    </location>
</feature>
<evidence type="ECO:0000313" key="2">
    <source>
        <dbReference type="EMBL" id="MFD1508701.1"/>
    </source>
</evidence>
<sequence length="439" mass="46558">MGMVKTGWMIGLIGALALSACAERQEILPGPREDIRPDARDLTQTVNRSLPVSLPAQQTNANWAQAHGSAMFRTDHPALGSAPSLLWSANIGDGDSRRGRITANPIVAGGRVFTLDAGAQVMAHGLDGSRLWARDLRPERERERAGQASGGGLAYDDGRIYASSGYGLMTAMDAETGAVIWQQKLEATGSGTPTVAGDLVYLVSGDDTAWAIDKDNGRIEWQLSAAPEVGNVIGGAAPALTDQFVIFAFGAGDVQAAFRKGGLRMWDAPIAGQRRFRASTKVVDITGDPVVLGDTVYVGTHSGRTVALKAGNGERIWTADDGAMDPVWPAGNALFLVNDRNELVRLSTEDGSRVWVQELPRFTRNRARRQVAVFAHYGPVVAGGQVVVASGDGFVRFFDPTSGDLVRQVELPGGASTAPVVAGGTLYVVSKRGQLHAFR</sequence>
<dbReference type="Proteomes" id="UP001597186">
    <property type="component" value="Unassembled WGS sequence"/>
</dbReference>
<dbReference type="SMART" id="SM00564">
    <property type="entry name" value="PQQ"/>
    <property type="match status" value="5"/>
</dbReference>
<feature type="domain" description="Pyrrolo-quinoline quinone repeat" evidence="1">
    <location>
        <begin position="378"/>
        <end position="438"/>
    </location>
</feature>
<dbReference type="InterPro" id="IPR015943">
    <property type="entry name" value="WD40/YVTN_repeat-like_dom_sf"/>
</dbReference>
<dbReference type="PROSITE" id="PS51257">
    <property type="entry name" value="PROKAR_LIPOPROTEIN"/>
    <property type="match status" value="1"/>
</dbReference>
<dbReference type="InterPro" id="IPR011047">
    <property type="entry name" value="Quinoprotein_ADH-like_sf"/>
</dbReference>
<dbReference type="InterPro" id="IPR002372">
    <property type="entry name" value="PQQ_rpt_dom"/>
</dbReference>
<organism evidence="2 3">
    <name type="scientific">Lacimonas salitolerans</name>
    <dbReference type="NCBI Taxonomy" id="1323750"/>
    <lineage>
        <taxon>Bacteria</taxon>
        <taxon>Pseudomonadati</taxon>
        <taxon>Pseudomonadota</taxon>
        <taxon>Alphaproteobacteria</taxon>
        <taxon>Rhodobacterales</taxon>
        <taxon>Paracoccaceae</taxon>
        <taxon>Lacimonas</taxon>
    </lineage>
</organism>